<name>Q0RGU3_FRAAA</name>
<evidence type="ECO:0000313" key="1">
    <source>
        <dbReference type="EMBL" id="CAJ63293.1"/>
    </source>
</evidence>
<sequence>MAPRGGKICRASTEINETAPSEQVGYTRSDSVRLLVCRLNYHTTTPATTITPAVWWTRVIRRRRQDDCTAH</sequence>
<dbReference type="EMBL" id="CT573213">
    <property type="protein sequence ID" value="CAJ63293.1"/>
    <property type="molecule type" value="Genomic_DNA"/>
</dbReference>
<organism evidence="1 2">
    <name type="scientific">Frankia alni (strain DSM 45986 / CECT 9034 / ACN14a)</name>
    <dbReference type="NCBI Taxonomy" id="326424"/>
    <lineage>
        <taxon>Bacteria</taxon>
        <taxon>Bacillati</taxon>
        <taxon>Actinomycetota</taxon>
        <taxon>Actinomycetes</taxon>
        <taxon>Frankiales</taxon>
        <taxon>Frankiaceae</taxon>
        <taxon>Frankia</taxon>
    </lineage>
</organism>
<dbReference type="AlphaFoldDB" id="Q0RGU3"/>
<dbReference type="Proteomes" id="UP000000657">
    <property type="component" value="Chromosome"/>
</dbReference>
<gene>
    <name evidence="1" type="ordered locus">FRAAL4651</name>
</gene>
<dbReference type="HOGENOM" id="CLU_2734145_0_0_11"/>
<dbReference type="KEGG" id="fal:FRAAL4651"/>
<dbReference type="STRING" id="326424.FRAAL4651"/>
<keyword evidence="2" id="KW-1185">Reference proteome</keyword>
<accession>Q0RGU3</accession>
<evidence type="ECO:0000313" key="2">
    <source>
        <dbReference type="Proteomes" id="UP000000657"/>
    </source>
</evidence>
<proteinExistence type="predicted"/>
<protein>
    <submittedName>
        <fullName evidence="1">Uncharacterized protein</fullName>
    </submittedName>
</protein>
<reference evidence="1 2" key="1">
    <citation type="journal article" date="2007" name="Genome Res.">
        <title>Genome characteristics of facultatively symbiotic Frankia sp. strains reflect host range and host plant biogeography.</title>
        <authorList>
            <person name="Normand P."/>
            <person name="Lapierre P."/>
            <person name="Tisa L.S."/>
            <person name="Gogarten J.P."/>
            <person name="Alloisio N."/>
            <person name="Bagnarol E."/>
            <person name="Bassi C.A."/>
            <person name="Berry A.M."/>
            <person name="Bickhart D.M."/>
            <person name="Choisne N."/>
            <person name="Couloux A."/>
            <person name="Cournoyer B."/>
            <person name="Cruveiller S."/>
            <person name="Daubin V."/>
            <person name="Demange N."/>
            <person name="Francino M.P."/>
            <person name="Goltsman E."/>
            <person name="Huang Y."/>
            <person name="Kopp O.R."/>
            <person name="Labarre L."/>
            <person name="Lapidus A."/>
            <person name="Lavire C."/>
            <person name="Marechal J."/>
            <person name="Martinez M."/>
            <person name="Mastronunzio J.E."/>
            <person name="Mullin B.C."/>
            <person name="Niemann J."/>
            <person name="Pujic P."/>
            <person name="Rawnsley T."/>
            <person name="Rouy Z."/>
            <person name="Schenowitz C."/>
            <person name="Sellstedt A."/>
            <person name="Tavares F."/>
            <person name="Tomkins J.P."/>
            <person name="Vallenet D."/>
            <person name="Valverde C."/>
            <person name="Wall L.G."/>
            <person name="Wang Y."/>
            <person name="Medigue C."/>
            <person name="Benson D.R."/>
        </authorList>
    </citation>
    <scope>NUCLEOTIDE SEQUENCE [LARGE SCALE GENOMIC DNA]</scope>
    <source>
        <strain evidence="2">DSM 45986 / CECT 9034 / ACN14a</strain>
    </source>
</reference>